<accession>A0A6A6JPP6</accession>
<organism evidence="3 4">
    <name type="scientific">Westerdykella ornata</name>
    <dbReference type="NCBI Taxonomy" id="318751"/>
    <lineage>
        <taxon>Eukaryota</taxon>
        <taxon>Fungi</taxon>
        <taxon>Dikarya</taxon>
        <taxon>Ascomycota</taxon>
        <taxon>Pezizomycotina</taxon>
        <taxon>Dothideomycetes</taxon>
        <taxon>Pleosporomycetidae</taxon>
        <taxon>Pleosporales</taxon>
        <taxon>Sporormiaceae</taxon>
        <taxon>Westerdykella</taxon>
    </lineage>
</organism>
<evidence type="ECO:0000259" key="2">
    <source>
        <dbReference type="Pfam" id="PF06985"/>
    </source>
</evidence>
<evidence type="ECO:0000313" key="4">
    <source>
        <dbReference type="Proteomes" id="UP000800097"/>
    </source>
</evidence>
<protein>
    <submittedName>
        <fullName evidence="3">HET-domain-containing protein</fullName>
    </submittedName>
</protein>
<feature type="compositionally biased region" description="Basic and acidic residues" evidence="1">
    <location>
        <begin position="645"/>
        <end position="654"/>
    </location>
</feature>
<evidence type="ECO:0000313" key="3">
    <source>
        <dbReference type="EMBL" id="KAF2278225.1"/>
    </source>
</evidence>
<dbReference type="GeneID" id="54553923"/>
<feature type="region of interest" description="Disordered" evidence="1">
    <location>
        <begin position="635"/>
        <end position="654"/>
    </location>
</feature>
<keyword evidence="4" id="KW-1185">Reference proteome</keyword>
<proteinExistence type="predicted"/>
<dbReference type="Pfam" id="PF06985">
    <property type="entry name" value="HET"/>
    <property type="match status" value="1"/>
</dbReference>
<feature type="domain" description="Heterokaryon incompatibility" evidence="2">
    <location>
        <begin position="103"/>
        <end position="258"/>
    </location>
</feature>
<dbReference type="RefSeq" id="XP_033655764.1">
    <property type="nucleotide sequence ID" value="XM_033800748.1"/>
</dbReference>
<reference evidence="3" key="1">
    <citation type="journal article" date="2020" name="Stud. Mycol.">
        <title>101 Dothideomycetes genomes: a test case for predicting lifestyles and emergence of pathogens.</title>
        <authorList>
            <person name="Haridas S."/>
            <person name="Albert R."/>
            <person name="Binder M."/>
            <person name="Bloem J."/>
            <person name="Labutti K."/>
            <person name="Salamov A."/>
            <person name="Andreopoulos B."/>
            <person name="Baker S."/>
            <person name="Barry K."/>
            <person name="Bills G."/>
            <person name="Bluhm B."/>
            <person name="Cannon C."/>
            <person name="Castanera R."/>
            <person name="Culley D."/>
            <person name="Daum C."/>
            <person name="Ezra D."/>
            <person name="Gonzalez J."/>
            <person name="Henrissat B."/>
            <person name="Kuo A."/>
            <person name="Liang C."/>
            <person name="Lipzen A."/>
            <person name="Lutzoni F."/>
            <person name="Magnuson J."/>
            <person name="Mondo S."/>
            <person name="Nolan M."/>
            <person name="Ohm R."/>
            <person name="Pangilinan J."/>
            <person name="Park H.-J."/>
            <person name="Ramirez L."/>
            <person name="Alfaro M."/>
            <person name="Sun H."/>
            <person name="Tritt A."/>
            <person name="Yoshinaga Y."/>
            <person name="Zwiers L.-H."/>
            <person name="Turgeon B."/>
            <person name="Goodwin S."/>
            <person name="Spatafora J."/>
            <person name="Crous P."/>
            <person name="Grigoriev I."/>
        </authorList>
    </citation>
    <scope>NUCLEOTIDE SEQUENCE</scope>
    <source>
        <strain evidence="3">CBS 379.55</strain>
    </source>
</reference>
<name>A0A6A6JPP6_WESOR</name>
<dbReference type="AlphaFoldDB" id="A0A6A6JPP6"/>
<sequence>MAPRIPKRTLAVCAGLLTDGDFSATLEQTMSLDNSHTGSPAALELASFWLQRCLATHENCRGTEPAEKRFVPTRVVYVGNNDNEIRLVETSKELQGDNPDRRFVALSHCWGPVQIIRTLQNNYEEHLKHIDPSLLSKTFKEAVHTTRTLGYRYLWIDSLCIIQDSKEDWLEQAATMCDVYRYATFTIAAAHAPGGDIGCFEKRDGIVQFPFFVEIPTAGVNQSDGTKNARIQFSSYGRVEAPLGREPPLYGRSWVLQEQLLSPRMLIFDGPQIRWECLSMHGSERSPLGGMSRHIGHQKLIRSGVMDDEDFFNKPDQDDPDFSQRYQHYAWCYTIMDYTHRGMTQPSDRLVALHGIAQALVRKTRYQYVAGLWEHQLWAGLLWSIPHTKQYTATTEDAFDFENRNNPGVRHKNEVAPSWSWASVTVPVVYPAPTILYVHRICEIQDVSVTGTPDSQTGSVRIRGHVRTGYVNSIYPYAIREAEKAYPSMAFGKHTGETRLFTFRDRSFSPTNYFIFSPTRPKDSKNILQSSEWRLARGLWRPDQVLDPQTEITFIAIAQQNSGTEEGKLVTTHKEDDPLTVYTIGLVPTGRVEGEYKRVGYAEWDSCSWYGYLCGAKSRPGRDIQKVEGWRSKLSRDPLYGSKPTGKETHDHRFESDTLPNIENYQKSAEARETVVTIV</sequence>
<dbReference type="PANTHER" id="PTHR33112">
    <property type="entry name" value="DOMAIN PROTEIN, PUTATIVE-RELATED"/>
    <property type="match status" value="1"/>
</dbReference>
<dbReference type="InterPro" id="IPR010730">
    <property type="entry name" value="HET"/>
</dbReference>
<dbReference type="Proteomes" id="UP000800097">
    <property type="component" value="Unassembled WGS sequence"/>
</dbReference>
<gene>
    <name evidence="3" type="ORF">EI97DRAFT_456658</name>
</gene>
<dbReference type="EMBL" id="ML986488">
    <property type="protein sequence ID" value="KAF2278225.1"/>
    <property type="molecule type" value="Genomic_DNA"/>
</dbReference>
<evidence type="ECO:0000256" key="1">
    <source>
        <dbReference type="SAM" id="MobiDB-lite"/>
    </source>
</evidence>
<dbReference type="PANTHER" id="PTHR33112:SF16">
    <property type="entry name" value="HETEROKARYON INCOMPATIBILITY DOMAIN-CONTAINING PROTEIN"/>
    <property type="match status" value="1"/>
</dbReference>
<dbReference type="OrthoDB" id="5125733at2759"/>